<dbReference type="PANTHER" id="PTHR33653:SF1">
    <property type="entry name" value="RIBONUCLEASE VAPC2"/>
    <property type="match status" value="1"/>
</dbReference>
<gene>
    <name evidence="9" type="ORF">IQ227_23305</name>
</gene>
<keyword evidence="2" id="KW-1277">Toxin-antitoxin system</keyword>
<comment type="cofactor">
    <cofactor evidence="1">
        <name>Mg(2+)</name>
        <dbReference type="ChEBI" id="CHEBI:18420"/>
    </cofactor>
</comment>
<protein>
    <submittedName>
        <fullName evidence="9">Type II toxin-antitoxin system VapC family toxin</fullName>
    </submittedName>
</protein>
<keyword evidence="4" id="KW-0479">Metal-binding</keyword>
<proteinExistence type="inferred from homology"/>
<dbReference type="Pfam" id="PF01850">
    <property type="entry name" value="PIN"/>
    <property type="match status" value="1"/>
</dbReference>
<dbReference type="PANTHER" id="PTHR33653">
    <property type="entry name" value="RIBONUCLEASE VAPC2"/>
    <property type="match status" value="1"/>
</dbReference>
<organism evidence="9 10">
    <name type="scientific">Sphaerospermopsis aphanizomenoides LEGE 00250</name>
    <dbReference type="NCBI Taxonomy" id="2777972"/>
    <lineage>
        <taxon>Bacteria</taxon>
        <taxon>Bacillati</taxon>
        <taxon>Cyanobacteriota</taxon>
        <taxon>Cyanophyceae</taxon>
        <taxon>Nostocales</taxon>
        <taxon>Aphanizomenonaceae</taxon>
        <taxon>Sphaerospermopsis</taxon>
        <taxon>Sphaerospermopsis aphanizomenoides</taxon>
    </lineage>
</organism>
<evidence type="ECO:0000256" key="1">
    <source>
        <dbReference type="ARBA" id="ARBA00001946"/>
    </source>
</evidence>
<dbReference type="InterPro" id="IPR050556">
    <property type="entry name" value="Type_II_TA_system_RNase"/>
</dbReference>
<accession>A0ABR9VK30</accession>
<evidence type="ECO:0000256" key="4">
    <source>
        <dbReference type="ARBA" id="ARBA00022723"/>
    </source>
</evidence>
<evidence type="ECO:0000313" key="10">
    <source>
        <dbReference type="Proteomes" id="UP000606776"/>
    </source>
</evidence>
<dbReference type="Gene3D" id="3.40.50.1010">
    <property type="entry name" value="5'-nuclease"/>
    <property type="match status" value="1"/>
</dbReference>
<keyword evidence="5" id="KW-0378">Hydrolase</keyword>
<name>A0ABR9VK30_9CYAN</name>
<keyword evidence="3" id="KW-0540">Nuclease</keyword>
<dbReference type="CDD" id="cd09881">
    <property type="entry name" value="PIN_VapC4-5_FitB-like"/>
    <property type="match status" value="1"/>
</dbReference>
<reference evidence="9 10" key="1">
    <citation type="submission" date="2020-10" db="EMBL/GenBank/DDBJ databases">
        <authorList>
            <person name="Castelo-Branco R."/>
            <person name="Eusebio N."/>
            <person name="Adriana R."/>
            <person name="Vieira A."/>
            <person name="Brugerolle De Fraissinette N."/>
            <person name="Rezende De Castro R."/>
            <person name="Schneider M.P."/>
            <person name="Vasconcelos V."/>
            <person name="Leao P.N."/>
        </authorList>
    </citation>
    <scope>NUCLEOTIDE SEQUENCE [LARGE SCALE GENOMIC DNA]</scope>
    <source>
        <strain evidence="9 10">LEGE 00250</strain>
    </source>
</reference>
<evidence type="ECO:0000313" key="9">
    <source>
        <dbReference type="EMBL" id="MBE9238866.1"/>
    </source>
</evidence>
<dbReference type="EMBL" id="JADEWB010000222">
    <property type="protein sequence ID" value="MBE9238866.1"/>
    <property type="molecule type" value="Genomic_DNA"/>
</dbReference>
<dbReference type="RefSeq" id="WP_193944198.1">
    <property type="nucleotide sequence ID" value="NZ_JADEWB010000222.1"/>
</dbReference>
<dbReference type="InterPro" id="IPR002716">
    <property type="entry name" value="PIN_dom"/>
</dbReference>
<dbReference type="SUPFAM" id="SSF88723">
    <property type="entry name" value="PIN domain-like"/>
    <property type="match status" value="1"/>
</dbReference>
<keyword evidence="10" id="KW-1185">Reference proteome</keyword>
<dbReference type="Proteomes" id="UP000606776">
    <property type="component" value="Unassembled WGS sequence"/>
</dbReference>
<dbReference type="InterPro" id="IPR029060">
    <property type="entry name" value="PIN-like_dom_sf"/>
</dbReference>
<evidence type="ECO:0000256" key="5">
    <source>
        <dbReference type="ARBA" id="ARBA00022801"/>
    </source>
</evidence>
<sequence>MYLLDTNHCSLIFLKNQTILDYIKEVGETNIATTIITVGELTYMAENSTYKERNLSRIDEFLADIRVYYVDEKTAKIYGQIKAGLINKFGPKQKTKRQTTKVTQLGFDENDLWITAIAIRNQLTLVSADTDFTRIKTVIDFSLENWRDNNE</sequence>
<feature type="domain" description="PIN" evidence="8">
    <location>
        <begin position="2"/>
        <end position="136"/>
    </location>
</feature>
<evidence type="ECO:0000256" key="7">
    <source>
        <dbReference type="ARBA" id="ARBA00038093"/>
    </source>
</evidence>
<keyword evidence="6" id="KW-0460">Magnesium</keyword>
<evidence type="ECO:0000259" key="8">
    <source>
        <dbReference type="Pfam" id="PF01850"/>
    </source>
</evidence>
<comment type="similarity">
    <text evidence="7">Belongs to the PINc/VapC protein family.</text>
</comment>
<comment type="caution">
    <text evidence="9">The sequence shown here is derived from an EMBL/GenBank/DDBJ whole genome shotgun (WGS) entry which is preliminary data.</text>
</comment>
<evidence type="ECO:0000256" key="3">
    <source>
        <dbReference type="ARBA" id="ARBA00022722"/>
    </source>
</evidence>
<evidence type="ECO:0000256" key="2">
    <source>
        <dbReference type="ARBA" id="ARBA00022649"/>
    </source>
</evidence>
<evidence type="ECO:0000256" key="6">
    <source>
        <dbReference type="ARBA" id="ARBA00022842"/>
    </source>
</evidence>